<comment type="subcellular location">
    <subcellularLocation>
        <location evidence="1">Membrane</location>
        <topology evidence="1">Multi-pass membrane protein</topology>
    </subcellularLocation>
</comment>
<evidence type="ECO:0000256" key="5">
    <source>
        <dbReference type="ARBA" id="ARBA00023136"/>
    </source>
</evidence>
<keyword evidence="4 6" id="KW-1133">Transmembrane helix</keyword>
<dbReference type="InterPro" id="IPR024989">
    <property type="entry name" value="MFS_assoc_dom"/>
</dbReference>
<evidence type="ECO:0000313" key="8">
    <source>
        <dbReference type="EMBL" id="CBH16337.1"/>
    </source>
</evidence>
<feature type="transmembrane region" description="Helical" evidence="6">
    <location>
        <begin position="316"/>
        <end position="336"/>
    </location>
</feature>
<comment type="similarity">
    <text evidence="2">Belongs to the major facilitator superfamily. MFSD6 family.</text>
</comment>
<evidence type="ECO:0000256" key="2">
    <source>
        <dbReference type="ARBA" id="ARBA00005241"/>
    </source>
</evidence>
<reference evidence="9" key="1">
    <citation type="journal article" date="2010" name="PLoS Negl. Trop. Dis.">
        <title>The genome sequence of Trypanosoma brucei gambiense, causative agent of chronic human african trypanosomiasis.</title>
        <authorList>
            <person name="Jackson A.P."/>
            <person name="Sanders M."/>
            <person name="Berry A."/>
            <person name="McQuillan J."/>
            <person name="Aslett M.A."/>
            <person name="Quail M.A."/>
            <person name="Chukualim B."/>
            <person name="Capewell P."/>
            <person name="MacLeod A."/>
            <person name="Melville S.E."/>
            <person name="Gibson W."/>
            <person name="Barry J.D."/>
            <person name="Berriman M."/>
            <person name="Hertz-Fowler C."/>
        </authorList>
    </citation>
    <scope>NUCLEOTIDE SEQUENCE [LARGE SCALE GENOMIC DNA]</scope>
    <source>
        <strain evidence="9">MHOM/CI/86/DAL972</strain>
    </source>
</reference>
<feature type="transmembrane region" description="Helical" evidence="6">
    <location>
        <begin position="376"/>
        <end position="394"/>
    </location>
</feature>
<keyword evidence="5 6" id="KW-0472">Membrane</keyword>
<evidence type="ECO:0000256" key="4">
    <source>
        <dbReference type="ARBA" id="ARBA00022989"/>
    </source>
</evidence>
<dbReference type="GeneID" id="23864643"/>
<dbReference type="KEGG" id="tbg:TbgDal_X14350"/>
<dbReference type="SUPFAM" id="SSF103473">
    <property type="entry name" value="MFS general substrate transporter"/>
    <property type="match status" value="1"/>
</dbReference>
<dbReference type="PANTHER" id="PTHR16172:SF41">
    <property type="entry name" value="MAJOR FACILITATOR SUPERFAMILY DOMAIN-CONTAINING PROTEIN 6-LIKE"/>
    <property type="match status" value="1"/>
</dbReference>
<accession>D0A4Z3</accession>
<feature type="transmembrane region" description="Helical" evidence="6">
    <location>
        <begin position="58"/>
        <end position="78"/>
    </location>
</feature>
<dbReference type="VEuPathDB" id="TriTrypDB:Tbg972.10.14350"/>
<dbReference type="Gene3D" id="1.20.1250.20">
    <property type="entry name" value="MFS general substrate transporter like domains"/>
    <property type="match status" value="2"/>
</dbReference>
<keyword evidence="3 6" id="KW-0812">Transmembrane</keyword>
<dbReference type="Proteomes" id="UP000002316">
    <property type="component" value="Chromosome 10"/>
</dbReference>
<dbReference type="InterPro" id="IPR051717">
    <property type="entry name" value="MFS_MFSD6"/>
</dbReference>
<evidence type="ECO:0000256" key="1">
    <source>
        <dbReference type="ARBA" id="ARBA00004141"/>
    </source>
</evidence>
<feature type="transmembrane region" description="Helical" evidence="6">
    <location>
        <begin position="29"/>
        <end position="46"/>
    </location>
</feature>
<dbReference type="GO" id="GO:0022857">
    <property type="term" value="F:transmembrane transporter activity"/>
    <property type="evidence" value="ECO:0007669"/>
    <property type="project" value="InterPro"/>
</dbReference>
<feature type="transmembrane region" description="Helical" evidence="6">
    <location>
        <begin position="348"/>
        <end position="370"/>
    </location>
</feature>
<sequence length="433" mass="47165">MFPGGGCNVVSAVNGAPAINVFPAKVGYFGYYFALGSVIAFYGVIFTSKGMSPSHIGLLLSFTPLANTVLFPTVTYIADRFQCSSHILVMCCIASSFFTAFFLLSNTTVAALISFHLLVVTRSPISPLLDQHTLSIFPKEGRVKDWGALRSFGALGWGVGSAVSATTVDLTSTWALASFLFAAGQVGVLYCVLRSKPYEVVERTPMQFHEVFLFVLHHRRLLLFLTASCFMGAGFALVNNFLFVFLETLGGSKVLMGLSLALTVSTEIPIFQNAKYFQELFTDRQMLSISMATWMLRVVGYSLLQNPWLVLLLEPLHGITFGFTWLPGVHIVNTVFPPNLSNSATGFLYFFVNGIGPITGSVLGGAIYEWLGPRVMFRSAAFVVFCVLVLFVFLDRYLEKEEAVSATAGDTLACTTDAVVAGEVRLSGESERC</sequence>
<dbReference type="InterPro" id="IPR036259">
    <property type="entry name" value="MFS_trans_sf"/>
</dbReference>
<dbReference type="PROSITE" id="PS50850">
    <property type="entry name" value="MFS"/>
    <property type="match status" value="1"/>
</dbReference>
<dbReference type="RefSeq" id="XP_011778601.1">
    <property type="nucleotide sequence ID" value="XM_011780299.1"/>
</dbReference>
<evidence type="ECO:0000256" key="6">
    <source>
        <dbReference type="SAM" id="Phobius"/>
    </source>
</evidence>
<evidence type="ECO:0000256" key="3">
    <source>
        <dbReference type="ARBA" id="ARBA00022692"/>
    </source>
</evidence>
<dbReference type="InterPro" id="IPR020846">
    <property type="entry name" value="MFS_dom"/>
</dbReference>
<feature type="transmembrane region" description="Helical" evidence="6">
    <location>
        <begin position="221"/>
        <end position="242"/>
    </location>
</feature>
<name>D0A4Z3_TRYB9</name>
<evidence type="ECO:0000259" key="7">
    <source>
        <dbReference type="PROSITE" id="PS50850"/>
    </source>
</evidence>
<gene>
    <name evidence="8" type="ORF">TbgDal_X14350</name>
</gene>
<protein>
    <recommendedName>
        <fullName evidence="7">Major facilitator superfamily (MFS) profile domain-containing protein</fullName>
    </recommendedName>
</protein>
<evidence type="ECO:0000313" key="9">
    <source>
        <dbReference type="Proteomes" id="UP000002316"/>
    </source>
</evidence>
<feature type="transmembrane region" description="Helical" evidence="6">
    <location>
        <begin position="174"/>
        <end position="193"/>
    </location>
</feature>
<dbReference type="Pfam" id="PF12832">
    <property type="entry name" value="MFS_1_like"/>
    <property type="match status" value="1"/>
</dbReference>
<dbReference type="GO" id="GO:0016020">
    <property type="term" value="C:membrane"/>
    <property type="evidence" value="ECO:0007669"/>
    <property type="project" value="UniProtKB-SubCell"/>
</dbReference>
<feature type="domain" description="Major facilitator superfamily (MFS) profile" evidence="7">
    <location>
        <begin position="220"/>
        <end position="433"/>
    </location>
</feature>
<dbReference type="AlphaFoldDB" id="D0A4Z3"/>
<dbReference type="OrthoDB" id="515887at2759"/>
<dbReference type="EMBL" id="FN554973">
    <property type="protein sequence ID" value="CBH16337.1"/>
    <property type="molecule type" value="Genomic_DNA"/>
</dbReference>
<dbReference type="PANTHER" id="PTHR16172">
    <property type="entry name" value="MAJOR FACILITATOR SUPERFAMILY DOMAIN-CONTAINING PROTEIN 6-LIKE"/>
    <property type="match status" value="1"/>
</dbReference>
<feature type="transmembrane region" description="Helical" evidence="6">
    <location>
        <begin position="286"/>
        <end position="304"/>
    </location>
</feature>
<proteinExistence type="inferred from homology"/>
<organism evidence="8 9">
    <name type="scientific">Trypanosoma brucei gambiense (strain MHOM/CI/86/DAL972)</name>
    <dbReference type="NCBI Taxonomy" id="679716"/>
    <lineage>
        <taxon>Eukaryota</taxon>
        <taxon>Discoba</taxon>
        <taxon>Euglenozoa</taxon>
        <taxon>Kinetoplastea</taxon>
        <taxon>Metakinetoplastina</taxon>
        <taxon>Trypanosomatida</taxon>
        <taxon>Trypanosomatidae</taxon>
        <taxon>Trypanosoma</taxon>
    </lineage>
</organism>